<dbReference type="Gene3D" id="1.20.1300.10">
    <property type="entry name" value="Fumarate reductase/succinate dehydrogenase, transmembrane subunit"/>
    <property type="match status" value="1"/>
</dbReference>
<accession>A0ABT3ILX5</accession>
<keyword evidence="1" id="KW-1133">Transmembrane helix</keyword>
<evidence type="ECO:0008006" key="4">
    <source>
        <dbReference type="Google" id="ProtNLM"/>
    </source>
</evidence>
<sequence length="203" mass="23024">MKKVHYYAGLILCCFIGLHLFNHLMSLGGADTHIRVMQYLRLIYRNPLVETLLLLACGIQVLSGIRLVRRKRRMAHTGFEKLQMITGLYLAFFLLIHLSAVFTGRYFLHLDTNIYFGAAALNSFPTLLFFVPYYGLAIMAVFGHLASVHQQKMTVTLFGCTPRQQAFLILLTGMLITLCIFYGLTHHFKGMTIPAAYQVLTGK</sequence>
<feature type="transmembrane region" description="Helical" evidence="1">
    <location>
        <begin position="48"/>
        <end position="68"/>
    </location>
</feature>
<feature type="transmembrane region" description="Helical" evidence="1">
    <location>
        <begin position="88"/>
        <end position="107"/>
    </location>
</feature>
<evidence type="ECO:0000256" key="1">
    <source>
        <dbReference type="SAM" id="Phobius"/>
    </source>
</evidence>
<organism evidence="2 3">
    <name type="scientific">Chitinophaga nivalis</name>
    <dbReference type="NCBI Taxonomy" id="2991709"/>
    <lineage>
        <taxon>Bacteria</taxon>
        <taxon>Pseudomonadati</taxon>
        <taxon>Bacteroidota</taxon>
        <taxon>Chitinophagia</taxon>
        <taxon>Chitinophagales</taxon>
        <taxon>Chitinophagaceae</taxon>
        <taxon>Chitinophaga</taxon>
    </lineage>
</organism>
<protein>
    <recommendedName>
        <fullName evidence="4">Succinate dehydrogenase</fullName>
    </recommendedName>
</protein>
<comment type="caution">
    <text evidence="2">The sequence shown here is derived from an EMBL/GenBank/DDBJ whole genome shotgun (WGS) entry which is preliminary data.</text>
</comment>
<keyword evidence="1" id="KW-0812">Transmembrane</keyword>
<proteinExistence type="predicted"/>
<feature type="transmembrane region" description="Helical" evidence="1">
    <location>
        <begin position="166"/>
        <end position="184"/>
    </location>
</feature>
<dbReference type="InterPro" id="IPR034804">
    <property type="entry name" value="SQR/QFR_C/D"/>
</dbReference>
<feature type="transmembrane region" description="Helical" evidence="1">
    <location>
        <begin position="7"/>
        <end position="28"/>
    </location>
</feature>
<dbReference type="RefSeq" id="WP_264730926.1">
    <property type="nucleotide sequence ID" value="NZ_JAPDNR010000001.1"/>
</dbReference>
<keyword evidence="3" id="KW-1185">Reference proteome</keyword>
<name>A0ABT3ILX5_9BACT</name>
<feature type="transmembrane region" description="Helical" evidence="1">
    <location>
        <begin position="127"/>
        <end position="146"/>
    </location>
</feature>
<evidence type="ECO:0000313" key="2">
    <source>
        <dbReference type="EMBL" id="MCW3484977.1"/>
    </source>
</evidence>
<gene>
    <name evidence="2" type="ORF">OL497_13795</name>
</gene>
<dbReference type="EMBL" id="JAPDNS010000001">
    <property type="protein sequence ID" value="MCW3484977.1"/>
    <property type="molecule type" value="Genomic_DNA"/>
</dbReference>
<keyword evidence="1" id="KW-0472">Membrane</keyword>
<dbReference type="Proteomes" id="UP001207742">
    <property type="component" value="Unassembled WGS sequence"/>
</dbReference>
<reference evidence="2 3" key="1">
    <citation type="submission" date="2022-10" db="EMBL/GenBank/DDBJ databases">
        <title>Chitinophaga nivalis PC15 sp. nov., isolated from Pyeongchang county, South Korea.</title>
        <authorList>
            <person name="Trinh H.N."/>
        </authorList>
    </citation>
    <scope>NUCLEOTIDE SEQUENCE [LARGE SCALE GENOMIC DNA]</scope>
    <source>
        <strain evidence="2 3">PC14</strain>
    </source>
</reference>
<evidence type="ECO:0000313" key="3">
    <source>
        <dbReference type="Proteomes" id="UP001207742"/>
    </source>
</evidence>
<dbReference type="SUPFAM" id="SSF81343">
    <property type="entry name" value="Fumarate reductase respiratory complex transmembrane subunits"/>
    <property type="match status" value="1"/>
</dbReference>